<dbReference type="Proteomes" id="UP001211907">
    <property type="component" value="Unassembled WGS sequence"/>
</dbReference>
<comment type="caution">
    <text evidence="1">The sequence shown here is derived from an EMBL/GenBank/DDBJ whole genome shotgun (WGS) entry which is preliminary data.</text>
</comment>
<dbReference type="AlphaFoldDB" id="A0AAD5XAR5"/>
<evidence type="ECO:0000313" key="2">
    <source>
        <dbReference type="Proteomes" id="UP001211907"/>
    </source>
</evidence>
<proteinExistence type="predicted"/>
<name>A0AAD5XAR5_9FUNG</name>
<reference evidence="1" key="1">
    <citation type="submission" date="2020-05" db="EMBL/GenBank/DDBJ databases">
        <title>Phylogenomic resolution of chytrid fungi.</title>
        <authorList>
            <person name="Stajich J.E."/>
            <person name="Amses K."/>
            <person name="Simmons R."/>
            <person name="Seto K."/>
            <person name="Myers J."/>
            <person name="Bonds A."/>
            <person name="Quandt C.A."/>
            <person name="Barry K."/>
            <person name="Liu P."/>
            <person name="Grigoriev I."/>
            <person name="Longcore J.E."/>
            <person name="James T.Y."/>
        </authorList>
    </citation>
    <scope>NUCLEOTIDE SEQUENCE</scope>
    <source>
        <strain evidence="1">JEL0513</strain>
    </source>
</reference>
<organism evidence="1 2">
    <name type="scientific">Physocladia obscura</name>
    <dbReference type="NCBI Taxonomy" id="109957"/>
    <lineage>
        <taxon>Eukaryota</taxon>
        <taxon>Fungi</taxon>
        <taxon>Fungi incertae sedis</taxon>
        <taxon>Chytridiomycota</taxon>
        <taxon>Chytridiomycota incertae sedis</taxon>
        <taxon>Chytridiomycetes</taxon>
        <taxon>Chytridiales</taxon>
        <taxon>Chytriomycetaceae</taxon>
        <taxon>Physocladia</taxon>
    </lineage>
</organism>
<protein>
    <submittedName>
        <fullName evidence="1">Uncharacterized protein</fullName>
    </submittedName>
</protein>
<gene>
    <name evidence="1" type="ORF">HK100_010343</name>
</gene>
<accession>A0AAD5XAR5</accession>
<dbReference type="EMBL" id="JADGJH010005672">
    <property type="protein sequence ID" value="KAJ3079709.1"/>
    <property type="molecule type" value="Genomic_DNA"/>
</dbReference>
<keyword evidence="2" id="KW-1185">Reference proteome</keyword>
<evidence type="ECO:0000313" key="1">
    <source>
        <dbReference type="EMBL" id="KAJ3079709.1"/>
    </source>
</evidence>
<sequence>MQWSDDGEYLYVATNRRVLMHRVLAENGAVPSLGETVCREVWDGNISVTGSGNEDGDLESEIMGRMAKEMLAGKKWAGHWSSSKPTTEKPQLIQTPLNEGLVDGVDDEFFS</sequence>